<feature type="compositionally biased region" description="Pro residues" evidence="8">
    <location>
        <begin position="55"/>
        <end position="81"/>
    </location>
</feature>
<dbReference type="EnsemblMetazoa" id="XM_004928458.4">
    <property type="protein sequence ID" value="XP_004928515.1"/>
    <property type="gene ID" value="LOC101736893"/>
</dbReference>
<dbReference type="KEGG" id="bmor:101736893"/>
<feature type="transmembrane region" description="Helical" evidence="9">
    <location>
        <begin position="138"/>
        <end position="158"/>
    </location>
</feature>
<dbReference type="PANTHER" id="PTHR23292">
    <property type="entry name" value="LIPOPOLYSACCHARIDE-INDUCED TUMOR NECROSIS FACTOR-ALPHA FACTOR"/>
    <property type="match status" value="1"/>
</dbReference>
<dbReference type="AlphaFoldDB" id="A0A8R1WKX9"/>
<dbReference type="Pfam" id="PF10601">
    <property type="entry name" value="zf-LITAF-like"/>
    <property type="match status" value="1"/>
</dbReference>
<evidence type="ECO:0000256" key="6">
    <source>
        <dbReference type="ARBA" id="ARBA00022833"/>
    </source>
</evidence>
<dbReference type="GO" id="GO:0031902">
    <property type="term" value="C:late endosome membrane"/>
    <property type="evidence" value="ECO:0007669"/>
    <property type="project" value="UniProtKB-SubCell"/>
</dbReference>
<dbReference type="OrthoDB" id="5599753at2759"/>
<keyword evidence="6" id="KW-0862">Zinc</keyword>
<dbReference type="GeneID" id="101736893"/>
<evidence type="ECO:0000313" key="11">
    <source>
        <dbReference type="EnsemblMetazoa" id="XP_004928515.1"/>
    </source>
</evidence>
<name>A0A8R1WKX9_BOMMO</name>
<keyword evidence="9" id="KW-1133">Transmembrane helix</keyword>
<reference evidence="11" key="2">
    <citation type="submission" date="2022-06" db="UniProtKB">
        <authorList>
            <consortium name="EnsemblMetazoa"/>
        </authorList>
    </citation>
    <scope>IDENTIFICATION</scope>
    <source>
        <strain evidence="11">p50T (Dazao)</strain>
    </source>
</reference>
<evidence type="ECO:0000256" key="3">
    <source>
        <dbReference type="ARBA" id="ARBA00004630"/>
    </source>
</evidence>
<dbReference type="PROSITE" id="PS51837">
    <property type="entry name" value="LITAF"/>
    <property type="match status" value="1"/>
</dbReference>
<dbReference type="Proteomes" id="UP000005204">
    <property type="component" value="Unassembled WGS sequence"/>
</dbReference>
<reference evidence="12" key="1">
    <citation type="journal article" date="2008" name="Insect Biochem. Mol. Biol.">
        <title>The genome of a lepidopteran model insect, the silkworm Bombyx mori.</title>
        <authorList>
            <consortium name="International Silkworm Genome Consortium"/>
        </authorList>
    </citation>
    <scope>NUCLEOTIDE SEQUENCE [LARGE SCALE GENOMIC DNA]</scope>
    <source>
        <strain evidence="12">p50T</strain>
    </source>
</reference>
<dbReference type="PANTHER" id="PTHR23292:SF14">
    <property type="entry name" value="FI16615P1-RELATED"/>
    <property type="match status" value="1"/>
</dbReference>
<feature type="region of interest" description="Disordered" evidence="8">
    <location>
        <begin position="1"/>
        <end position="90"/>
    </location>
</feature>
<dbReference type="InterPro" id="IPR006629">
    <property type="entry name" value="LITAF"/>
</dbReference>
<dbReference type="InterPro" id="IPR037519">
    <property type="entry name" value="LITAF_fam"/>
</dbReference>
<keyword evidence="5" id="KW-0479">Metal-binding</keyword>
<evidence type="ECO:0000259" key="10">
    <source>
        <dbReference type="PROSITE" id="PS51837"/>
    </source>
</evidence>
<dbReference type="SMART" id="SM00714">
    <property type="entry name" value="LITAF"/>
    <property type="match status" value="1"/>
</dbReference>
<accession>A0A8R1WKX9</accession>
<keyword evidence="12" id="KW-1185">Reference proteome</keyword>
<evidence type="ECO:0000256" key="5">
    <source>
        <dbReference type="ARBA" id="ARBA00022723"/>
    </source>
</evidence>
<evidence type="ECO:0000256" key="8">
    <source>
        <dbReference type="SAM" id="MobiDB-lite"/>
    </source>
</evidence>
<organism evidence="11 12">
    <name type="scientific">Bombyx mori</name>
    <name type="common">Silk moth</name>
    <dbReference type="NCBI Taxonomy" id="7091"/>
    <lineage>
        <taxon>Eukaryota</taxon>
        <taxon>Metazoa</taxon>
        <taxon>Ecdysozoa</taxon>
        <taxon>Arthropoda</taxon>
        <taxon>Hexapoda</taxon>
        <taxon>Insecta</taxon>
        <taxon>Pterygota</taxon>
        <taxon>Neoptera</taxon>
        <taxon>Endopterygota</taxon>
        <taxon>Lepidoptera</taxon>
        <taxon>Glossata</taxon>
        <taxon>Ditrysia</taxon>
        <taxon>Bombycoidea</taxon>
        <taxon>Bombycidae</taxon>
        <taxon>Bombycinae</taxon>
        <taxon>Bombyx</taxon>
    </lineage>
</organism>
<feature type="domain" description="LITAF" evidence="10">
    <location>
        <begin position="97"/>
        <end position="181"/>
    </location>
</feature>
<dbReference type="GO" id="GO:0008270">
    <property type="term" value="F:zinc ion binding"/>
    <property type="evidence" value="ECO:0007669"/>
    <property type="project" value="TreeGrafter"/>
</dbReference>
<evidence type="ECO:0000256" key="4">
    <source>
        <dbReference type="ARBA" id="ARBA00005975"/>
    </source>
</evidence>
<evidence type="ECO:0000256" key="9">
    <source>
        <dbReference type="SAM" id="Phobius"/>
    </source>
</evidence>
<proteinExistence type="inferred from homology"/>
<evidence type="ECO:0000256" key="7">
    <source>
        <dbReference type="ARBA" id="ARBA00023136"/>
    </source>
</evidence>
<evidence type="ECO:0000256" key="1">
    <source>
        <dbReference type="ARBA" id="ARBA00004414"/>
    </source>
</evidence>
<keyword evidence="9" id="KW-0812">Transmembrane</keyword>
<comment type="similarity">
    <text evidence="4">Belongs to the CDIP1/LITAF family.</text>
</comment>
<dbReference type="GO" id="GO:0005765">
    <property type="term" value="C:lysosomal membrane"/>
    <property type="evidence" value="ECO:0007669"/>
    <property type="project" value="UniProtKB-SubCell"/>
</dbReference>
<protein>
    <recommendedName>
        <fullName evidence="10">LITAF domain-containing protein</fullName>
    </recommendedName>
</protein>
<feature type="compositionally biased region" description="Basic residues" evidence="8">
    <location>
        <begin position="8"/>
        <end position="27"/>
    </location>
</feature>
<evidence type="ECO:0000313" key="12">
    <source>
        <dbReference type="Proteomes" id="UP000005204"/>
    </source>
</evidence>
<sequence>MDATNSHARSRHHERRGRRHRQRRHNQQPHSNVPEQPSNCVPFHEREFVENKMGLPPPYEQSVPNPAPPPSYFGNNPPPPAGFVAPEAPPRTTVITSPQAPAGPPGKLGPGPTGTTCQTCNKTVVTRVDYVPNNRTHIISAALCILAGCCCGCFVPYCMRSCKTANHYCPQCKAFVGAFTPS</sequence>
<dbReference type="RefSeq" id="XP_004928515.1">
    <property type="nucleotide sequence ID" value="XM_004928458.5"/>
</dbReference>
<comment type="subcellular location">
    <subcellularLocation>
        <location evidence="2">Endosome membrane</location>
        <topology evidence="2">Peripheral membrane protein</topology>
    </subcellularLocation>
    <subcellularLocation>
        <location evidence="1">Late endosome membrane</location>
    </subcellularLocation>
    <subcellularLocation>
        <location evidence="3">Lysosome membrane</location>
        <topology evidence="3">Peripheral membrane protein</topology>
        <orientation evidence="3">Cytoplasmic side</orientation>
    </subcellularLocation>
</comment>
<keyword evidence="7 9" id="KW-0472">Membrane</keyword>
<evidence type="ECO:0000256" key="2">
    <source>
        <dbReference type="ARBA" id="ARBA00004481"/>
    </source>
</evidence>